<evidence type="ECO:0000313" key="13">
    <source>
        <dbReference type="EMBL" id="WOJ97247.1"/>
    </source>
</evidence>
<keyword evidence="3 9" id="KW-0813">Transport</keyword>
<reference evidence="13 14" key="1">
    <citation type="submission" date="2023-10" db="EMBL/GenBank/DDBJ databases">
        <title>Two novel species belonging to the OM43/NOR5 clade.</title>
        <authorList>
            <person name="Park M."/>
        </authorList>
    </citation>
    <scope>NUCLEOTIDE SEQUENCE [LARGE SCALE GENOMIC DNA]</scope>
    <source>
        <strain evidence="13 14">IMCC45268</strain>
    </source>
</reference>
<dbReference type="Gene3D" id="2.40.30.170">
    <property type="match status" value="1"/>
</dbReference>
<dbReference type="Pfam" id="PF25994">
    <property type="entry name" value="HH_AprE"/>
    <property type="match status" value="1"/>
</dbReference>
<evidence type="ECO:0000256" key="9">
    <source>
        <dbReference type="RuleBase" id="RU365093"/>
    </source>
</evidence>
<feature type="domain" description="AprE-like long alpha-helical hairpin" evidence="11">
    <location>
        <begin position="88"/>
        <end position="276"/>
    </location>
</feature>
<dbReference type="InterPro" id="IPR050739">
    <property type="entry name" value="MFP"/>
</dbReference>
<keyword evidence="5 9" id="KW-0997">Cell inner membrane</keyword>
<evidence type="ECO:0000256" key="6">
    <source>
        <dbReference type="ARBA" id="ARBA00022692"/>
    </source>
</evidence>
<evidence type="ECO:0000256" key="10">
    <source>
        <dbReference type="SAM" id="Coils"/>
    </source>
</evidence>
<evidence type="ECO:0000256" key="4">
    <source>
        <dbReference type="ARBA" id="ARBA00022475"/>
    </source>
</evidence>
<dbReference type="InterPro" id="IPR058781">
    <property type="entry name" value="HH_AprE-like"/>
</dbReference>
<feature type="coiled-coil region" evidence="10">
    <location>
        <begin position="227"/>
        <end position="276"/>
    </location>
</feature>
<evidence type="ECO:0000256" key="1">
    <source>
        <dbReference type="ARBA" id="ARBA00004377"/>
    </source>
</evidence>
<evidence type="ECO:0000259" key="11">
    <source>
        <dbReference type="Pfam" id="PF25994"/>
    </source>
</evidence>
<keyword evidence="10" id="KW-0175">Coiled coil</keyword>
<proteinExistence type="inferred from homology"/>
<dbReference type="Pfam" id="PF26002">
    <property type="entry name" value="Beta-barrel_AprE"/>
    <property type="match status" value="1"/>
</dbReference>
<organism evidence="13 14">
    <name type="scientific">Congregibacter brevis</name>
    <dbReference type="NCBI Taxonomy" id="3081201"/>
    <lineage>
        <taxon>Bacteria</taxon>
        <taxon>Pseudomonadati</taxon>
        <taxon>Pseudomonadota</taxon>
        <taxon>Gammaproteobacteria</taxon>
        <taxon>Cellvibrionales</taxon>
        <taxon>Halieaceae</taxon>
        <taxon>Congregibacter</taxon>
    </lineage>
</organism>
<dbReference type="EMBL" id="CP136865">
    <property type="protein sequence ID" value="WOJ97247.1"/>
    <property type="molecule type" value="Genomic_DNA"/>
</dbReference>
<feature type="domain" description="AprE-like beta-barrel" evidence="12">
    <location>
        <begin position="318"/>
        <end position="407"/>
    </location>
</feature>
<evidence type="ECO:0000256" key="8">
    <source>
        <dbReference type="ARBA" id="ARBA00023136"/>
    </source>
</evidence>
<comment type="similarity">
    <text evidence="2 9">Belongs to the membrane fusion protein (MFP) (TC 8.A.1) family.</text>
</comment>
<dbReference type="InterPro" id="IPR010129">
    <property type="entry name" value="T1SS_HlyD"/>
</dbReference>
<dbReference type="Proteomes" id="UP001626549">
    <property type="component" value="Chromosome"/>
</dbReference>
<keyword evidence="7 9" id="KW-1133">Transmembrane helix</keyword>
<protein>
    <recommendedName>
        <fullName evidence="9">Membrane fusion protein (MFP) family protein</fullName>
    </recommendedName>
</protein>
<sequence length="430" mass="47857">MNNDVKLGRYIALGLLVFVLFFGVFGGWAVFSRLASAAIAPGEIDFDTDRQSVQHLEGGIVAEILVSDGDVVAPGDVLLRLDRTQPLAVFEQVKARYYTLLASEARMIAERDKAETISFPAALDDPDFALSAANIRHSEERLFVTRRQNLAQQKQIIGQRIRQLEEEILGLREEITSQDRQIALLSDESVSMESLFERKLVGKQQMLALQRQTAELEGERSRSKAAIARAQQSISEEELRIIDLETERDGEILAELREIQAEALEVNERLSAAQDVLKRTEIFAPIQGTIVDLSVTTIGGVIASRQPLMDIVPSDEELLVKARLNPQDIDVVRAGQTAMVRLTAFSQRNRQPLEGRVASVSADSLTDEVTGAPYYLARVYLPDFADTDYADGELYPGMQAEVMIQVGARSPLDYLVQPIRESMNRALRED</sequence>
<keyword evidence="14" id="KW-1185">Reference proteome</keyword>
<name>A0ABZ0IDX5_9GAMM</name>
<dbReference type="PRINTS" id="PR01490">
    <property type="entry name" value="RTXTOXIND"/>
</dbReference>
<accession>A0ABZ0IDX5</accession>
<dbReference type="NCBIfam" id="TIGR01843">
    <property type="entry name" value="type_I_hlyD"/>
    <property type="match status" value="1"/>
</dbReference>
<evidence type="ECO:0000256" key="2">
    <source>
        <dbReference type="ARBA" id="ARBA00009477"/>
    </source>
</evidence>
<evidence type="ECO:0000313" key="14">
    <source>
        <dbReference type="Proteomes" id="UP001626549"/>
    </source>
</evidence>
<dbReference type="PANTHER" id="PTHR30386">
    <property type="entry name" value="MEMBRANE FUSION SUBUNIT OF EMRAB-TOLC MULTIDRUG EFFLUX PUMP"/>
    <property type="match status" value="1"/>
</dbReference>
<feature type="transmembrane region" description="Helical" evidence="9">
    <location>
        <begin position="12"/>
        <end position="31"/>
    </location>
</feature>
<evidence type="ECO:0000256" key="7">
    <source>
        <dbReference type="ARBA" id="ARBA00022989"/>
    </source>
</evidence>
<evidence type="ECO:0000256" key="3">
    <source>
        <dbReference type="ARBA" id="ARBA00022448"/>
    </source>
</evidence>
<dbReference type="RefSeq" id="WP_407327982.1">
    <property type="nucleotide sequence ID" value="NZ_CP136865.1"/>
</dbReference>
<keyword evidence="6 9" id="KW-0812">Transmembrane</keyword>
<dbReference type="PANTHER" id="PTHR30386:SF17">
    <property type="entry name" value="ALKALINE PROTEASE SECRETION PROTEIN APRE"/>
    <property type="match status" value="1"/>
</dbReference>
<evidence type="ECO:0000259" key="12">
    <source>
        <dbReference type="Pfam" id="PF26002"/>
    </source>
</evidence>
<dbReference type="InterPro" id="IPR058982">
    <property type="entry name" value="Beta-barrel_AprE"/>
</dbReference>
<keyword evidence="4 9" id="KW-1003">Cell membrane</keyword>
<feature type="coiled-coil region" evidence="10">
    <location>
        <begin position="147"/>
        <end position="181"/>
    </location>
</feature>
<comment type="subcellular location">
    <subcellularLocation>
        <location evidence="1 9">Cell inner membrane</location>
        <topology evidence="1 9">Single-pass membrane protein</topology>
    </subcellularLocation>
</comment>
<gene>
    <name evidence="13" type="ORF">R0137_01420</name>
</gene>
<keyword evidence="8 9" id="KW-0472">Membrane</keyword>
<evidence type="ECO:0000256" key="5">
    <source>
        <dbReference type="ARBA" id="ARBA00022519"/>
    </source>
</evidence>